<evidence type="ECO:0000259" key="1">
    <source>
        <dbReference type="SMART" id="SM00278"/>
    </source>
</evidence>
<reference evidence="2 3" key="1">
    <citation type="submission" date="2024-10" db="EMBL/GenBank/DDBJ databases">
        <title>Updated reference genomes for cyclostephanoid diatoms.</title>
        <authorList>
            <person name="Roberts W.R."/>
            <person name="Alverson A.J."/>
        </authorList>
    </citation>
    <scope>NUCLEOTIDE SEQUENCE [LARGE SCALE GENOMIC DNA]</scope>
    <source>
        <strain evidence="2 3">AJA010-31</strain>
    </source>
</reference>
<sequence>MMEFVRQGNITGDLTEVPGIGPKAAEKLAEGDEHDQITNTWQLLGKFMMLKGPDTADEKVECMEHCEKFWFWLQSKGISAHRSAIVKAVAQKMNGALPGIYDSSLYEEDEEED</sequence>
<evidence type="ECO:0000313" key="3">
    <source>
        <dbReference type="Proteomes" id="UP001530400"/>
    </source>
</evidence>
<dbReference type="InterPro" id="IPR003583">
    <property type="entry name" value="Hlx-hairpin-Hlx_DNA-bd_motif"/>
</dbReference>
<proteinExistence type="predicted"/>
<dbReference type="EMBL" id="JALLPJ020000419">
    <property type="protein sequence ID" value="KAL3792842.1"/>
    <property type="molecule type" value="Genomic_DNA"/>
</dbReference>
<gene>
    <name evidence="2" type="ORF">ACHAWO_013957</name>
</gene>
<dbReference type="AlphaFoldDB" id="A0ABD3PYB2"/>
<feature type="domain" description="Helix-hairpin-helix DNA-binding motif class 1" evidence="1">
    <location>
        <begin position="12"/>
        <end position="31"/>
    </location>
</feature>
<comment type="caution">
    <text evidence="2">The sequence shown here is derived from an EMBL/GenBank/DDBJ whole genome shotgun (WGS) entry which is preliminary data.</text>
</comment>
<keyword evidence="3" id="KW-1185">Reference proteome</keyword>
<organism evidence="2 3">
    <name type="scientific">Cyclotella atomus</name>
    <dbReference type="NCBI Taxonomy" id="382360"/>
    <lineage>
        <taxon>Eukaryota</taxon>
        <taxon>Sar</taxon>
        <taxon>Stramenopiles</taxon>
        <taxon>Ochrophyta</taxon>
        <taxon>Bacillariophyta</taxon>
        <taxon>Coscinodiscophyceae</taxon>
        <taxon>Thalassiosirophycidae</taxon>
        <taxon>Stephanodiscales</taxon>
        <taxon>Stephanodiscaceae</taxon>
        <taxon>Cyclotella</taxon>
    </lineage>
</organism>
<evidence type="ECO:0000313" key="2">
    <source>
        <dbReference type="EMBL" id="KAL3792842.1"/>
    </source>
</evidence>
<dbReference type="Proteomes" id="UP001530400">
    <property type="component" value="Unassembled WGS sequence"/>
</dbReference>
<accession>A0ABD3PYB2</accession>
<name>A0ABD3PYB2_9STRA</name>
<protein>
    <recommendedName>
        <fullName evidence="1">Helix-hairpin-helix DNA-binding motif class 1 domain-containing protein</fullName>
    </recommendedName>
</protein>
<dbReference type="SMART" id="SM00278">
    <property type="entry name" value="HhH1"/>
    <property type="match status" value="1"/>
</dbReference>